<evidence type="ECO:0000313" key="3">
    <source>
        <dbReference type="EMBL" id="GJH29529.1"/>
    </source>
</evidence>
<dbReference type="InterPro" id="IPR035093">
    <property type="entry name" value="RelE/ParE_toxin_dom_sf"/>
</dbReference>
<evidence type="ECO:0000256" key="1">
    <source>
        <dbReference type="ARBA" id="ARBA00006226"/>
    </source>
</evidence>
<dbReference type="PANTHER" id="PTHR33755">
    <property type="entry name" value="TOXIN PARE1-RELATED"/>
    <property type="match status" value="1"/>
</dbReference>
<dbReference type="InterPro" id="IPR051803">
    <property type="entry name" value="TA_system_RelE-like_toxin"/>
</dbReference>
<keyword evidence="2" id="KW-1277">Toxin-antitoxin system</keyword>
<evidence type="ECO:0000256" key="2">
    <source>
        <dbReference type="ARBA" id="ARBA00022649"/>
    </source>
</evidence>
<dbReference type="Gene3D" id="3.30.2310.20">
    <property type="entry name" value="RelE-like"/>
    <property type="match status" value="1"/>
</dbReference>
<dbReference type="Pfam" id="PF05016">
    <property type="entry name" value="ParE_toxin"/>
    <property type="match status" value="1"/>
</dbReference>
<sequence length="94" mass="10925">MMLSIRWAVEAIEDLDQLTDYIAEHNPRAALTMFEIIERAVIPASVTPLLFRSGREPGTREVVAHPNYILVYRVMDDWIEVVNVIHARQRYPFS</sequence>
<dbReference type="EMBL" id="BPUS01000023">
    <property type="protein sequence ID" value="GJH29529.1"/>
    <property type="molecule type" value="Genomic_DNA"/>
</dbReference>
<evidence type="ECO:0000313" key="4">
    <source>
        <dbReference type="Proteomes" id="UP001055111"/>
    </source>
</evidence>
<dbReference type="NCBIfam" id="TIGR02385">
    <property type="entry name" value="RelE_StbE"/>
    <property type="match status" value="1"/>
</dbReference>
<comment type="similarity">
    <text evidence="1">Belongs to the RelE toxin family.</text>
</comment>
<gene>
    <name evidence="3" type="ORF">CBA19CS42_33455</name>
</gene>
<name>A0AA37IIV7_9BURK</name>
<proteinExistence type="inferred from homology"/>
<dbReference type="InterPro" id="IPR007712">
    <property type="entry name" value="RelE/ParE_toxin"/>
</dbReference>
<protein>
    <submittedName>
        <fullName evidence="3">Type II toxin-antitoxin system RelE/ParE family toxin</fullName>
    </submittedName>
</protein>
<dbReference type="AlphaFoldDB" id="A0AA37IIV7"/>
<organism evidence="3 4">
    <name type="scientific">Caballeronia novacaledonica</name>
    <dbReference type="NCBI Taxonomy" id="1544861"/>
    <lineage>
        <taxon>Bacteria</taxon>
        <taxon>Pseudomonadati</taxon>
        <taxon>Pseudomonadota</taxon>
        <taxon>Betaproteobacteria</taxon>
        <taxon>Burkholderiales</taxon>
        <taxon>Burkholderiaceae</taxon>
        <taxon>Caballeronia</taxon>
    </lineage>
</organism>
<dbReference type="Proteomes" id="UP001055111">
    <property type="component" value="Unassembled WGS sequence"/>
</dbReference>
<reference evidence="3" key="1">
    <citation type="submission" date="2022-09" db="EMBL/GenBank/DDBJ databases">
        <title>Isolation and characterization of 3-chlorobenzoate degrading bacteria from soils in Shizuoka.</title>
        <authorList>
            <person name="Ifat A."/>
            <person name="Ogawa N."/>
            <person name="Kimbara K."/>
            <person name="Moriuchi R."/>
            <person name="Dohra H."/>
            <person name="Shintani M."/>
        </authorList>
    </citation>
    <scope>NUCLEOTIDE SEQUENCE</scope>
    <source>
        <strain evidence="3">19CS4-2</strain>
    </source>
</reference>
<comment type="caution">
    <text evidence="3">The sequence shown here is derived from an EMBL/GenBank/DDBJ whole genome shotgun (WGS) entry which is preliminary data.</text>
</comment>
<accession>A0AA37IIV7</accession>
<dbReference type="PANTHER" id="PTHR33755:SF6">
    <property type="entry name" value="PLASMID STABILIZATION SYSTEM PROTEIN"/>
    <property type="match status" value="1"/>
</dbReference>